<dbReference type="PANTHER" id="PTHR13604">
    <property type="entry name" value="DC12-RELATED"/>
    <property type="match status" value="1"/>
</dbReference>
<evidence type="ECO:0000256" key="4">
    <source>
        <dbReference type="ARBA" id="ARBA00022801"/>
    </source>
</evidence>
<organism evidence="9 10">
    <name type="scientific">Siminovitchia terrae</name>
    <name type="common">Bacillus terrae</name>
    <dbReference type="NCBI Taxonomy" id="1914933"/>
    <lineage>
        <taxon>Bacteria</taxon>
        <taxon>Bacillati</taxon>
        <taxon>Bacillota</taxon>
        <taxon>Bacilli</taxon>
        <taxon>Bacillales</taxon>
        <taxon>Bacillaceae</taxon>
        <taxon>Siminovitchia</taxon>
    </lineage>
</organism>
<dbReference type="EC" id="3.4.-.-" evidence="8"/>
<proteinExistence type="inferred from homology"/>
<dbReference type="PANTHER" id="PTHR13604:SF0">
    <property type="entry name" value="ABASIC SITE PROCESSING PROTEIN HMCES"/>
    <property type="match status" value="1"/>
</dbReference>
<dbReference type="SUPFAM" id="SSF143081">
    <property type="entry name" value="BB1717-like"/>
    <property type="match status" value="1"/>
</dbReference>
<evidence type="ECO:0000256" key="2">
    <source>
        <dbReference type="ARBA" id="ARBA00022670"/>
    </source>
</evidence>
<keyword evidence="6" id="KW-0238">DNA-binding</keyword>
<sequence length="86" mass="9829">MEIPRRRACHSCTVITTKPNELVKDIYDRMPVILNSEDEPAWIDKSITDTDLLNDLLKPLDENLMEAYEVSGLVNSNSIDLIQKIN</sequence>
<evidence type="ECO:0000313" key="10">
    <source>
        <dbReference type="Proteomes" id="UP000680670"/>
    </source>
</evidence>
<accession>A0ABQ4KVK3</accession>
<evidence type="ECO:0000256" key="3">
    <source>
        <dbReference type="ARBA" id="ARBA00022763"/>
    </source>
</evidence>
<evidence type="ECO:0000313" key="9">
    <source>
        <dbReference type="EMBL" id="GIN96019.1"/>
    </source>
</evidence>
<dbReference type="InterPro" id="IPR036590">
    <property type="entry name" value="SRAP-like"/>
</dbReference>
<gene>
    <name evidence="9" type="ORF">J6TS1_18890</name>
</gene>
<comment type="similarity">
    <text evidence="1 8">Belongs to the SOS response-associated peptidase family.</text>
</comment>
<name>A0ABQ4KVK3_SIMTE</name>
<keyword evidence="7" id="KW-0456">Lyase</keyword>
<dbReference type="InterPro" id="IPR003738">
    <property type="entry name" value="SRAP"/>
</dbReference>
<dbReference type="EMBL" id="BORJ01000004">
    <property type="protein sequence ID" value="GIN96019.1"/>
    <property type="molecule type" value="Genomic_DNA"/>
</dbReference>
<evidence type="ECO:0000256" key="7">
    <source>
        <dbReference type="ARBA" id="ARBA00023239"/>
    </source>
</evidence>
<dbReference type="Proteomes" id="UP000680670">
    <property type="component" value="Unassembled WGS sequence"/>
</dbReference>
<dbReference type="Pfam" id="PF02586">
    <property type="entry name" value="SRAP"/>
    <property type="match status" value="1"/>
</dbReference>
<keyword evidence="3" id="KW-0227">DNA damage</keyword>
<evidence type="ECO:0000256" key="6">
    <source>
        <dbReference type="ARBA" id="ARBA00023125"/>
    </source>
</evidence>
<keyword evidence="4 8" id="KW-0378">Hydrolase</keyword>
<evidence type="ECO:0000256" key="5">
    <source>
        <dbReference type="ARBA" id="ARBA00023124"/>
    </source>
</evidence>
<evidence type="ECO:0000256" key="8">
    <source>
        <dbReference type="RuleBase" id="RU364100"/>
    </source>
</evidence>
<evidence type="ECO:0000256" key="1">
    <source>
        <dbReference type="ARBA" id="ARBA00008136"/>
    </source>
</evidence>
<keyword evidence="5" id="KW-0190">Covalent protein-DNA linkage</keyword>
<reference evidence="9 10" key="1">
    <citation type="submission" date="2021-03" db="EMBL/GenBank/DDBJ databases">
        <title>Antimicrobial resistance genes in bacteria isolated from Japanese honey, and their potential for conferring macrolide and lincosamide resistance in the American foulbrood pathogen Paenibacillus larvae.</title>
        <authorList>
            <person name="Okamoto M."/>
            <person name="Kumagai M."/>
            <person name="Kanamori H."/>
            <person name="Takamatsu D."/>
        </authorList>
    </citation>
    <scope>NUCLEOTIDE SEQUENCE [LARGE SCALE GENOMIC DNA]</scope>
    <source>
        <strain evidence="9 10">J6TS1</strain>
    </source>
</reference>
<dbReference type="Gene3D" id="3.90.1680.10">
    <property type="entry name" value="SOS response associated peptidase-like"/>
    <property type="match status" value="1"/>
</dbReference>
<protein>
    <recommendedName>
        <fullName evidence="8">Abasic site processing protein</fullName>
        <ecNumber evidence="8">3.4.-.-</ecNumber>
    </recommendedName>
</protein>
<keyword evidence="10" id="KW-1185">Reference proteome</keyword>
<keyword evidence="2 8" id="KW-0645">Protease</keyword>
<comment type="caution">
    <text evidence="9">The sequence shown here is derived from an EMBL/GenBank/DDBJ whole genome shotgun (WGS) entry which is preliminary data.</text>
</comment>